<evidence type="ECO:0000313" key="1">
    <source>
        <dbReference type="EMBL" id="VVW20909.1"/>
    </source>
</evidence>
<dbReference type="PANTHER" id="PTHR33168">
    <property type="entry name" value="STRESS INDUCED PROTEIN-RELATED"/>
    <property type="match status" value="1"/>
</dbReference>
<dbReference type="AlphaFoldDB" id="A0A5K1C0P5"/>
<sequence>MEEHHSPHGEEGLVKFNSCWGRVRGRLKRWWRLTRKLRRRRPCCRTKPGSFRYDPLSYSQNFDEGTWEMDEEEHQCRGYMARFALPITKPAGQ</sequence>
<dbReference type="Gramene" id="NC3G0228860.1">
    <property type="protein sequence ID" value="NC3G0228860.1:cds"/>
    <property type="gene ID" value="NC3G0228860"/>
</dbReference>
<protein>
    <submittedName>
        <fullName evidence="1">Uncharacterized protein</fullName>
    </submittedName>
</protein>
<name>A0A5K1C0P5_9MAGN</name>
<reference evidence="1" key="1">
    <citation type="submission" date="2019-09" db="EMBL/GenBank/DDBJ databases">
        <authorList>
            <person name="Zhang L."/>
        </authorList>
    </citation>
    <scope>NUCLEOTIDE SEQUENCE</scope>
</reference>
<accession>A0A5K1C0P5</accession>
<gene>
    <name evidence="1" type="ORF">NYM_LOCUS16191</name>
</gene>
<organism evidence="1">
    <name type="scientific">Nymphaea colorata</name>
    <name type="common">pocket water lily</name>
    <dbReference type="NCBI Taxonomy" id="210225"/>
    <lineage>
        <taxon>Eukaryota</taxon>
        <taxon>Viridiplantae</taxon>
        <taxon>Streptophyta</taxon>
        <taxon>Embryophyta</taxon>
        <taxon>Tracheophyta</taxon>
        <taxon>Spermatophyta</taxon>
        <taxon>Magnoliopsida</taxon>
        <taxon>Nymphaeales</taxon>
        <taxon>Nymphaeaceae</taxon>
        <taxon>Nymphaea</taxon>
    </lineage>
</organism>
<dbReference type="EMBL" id="LR721781">
    <property type="protein sequence ID" value="VVW20909.1"/>
    <property type="molecule type" value="Genomic_DNA"/>
</dbReference>
<proteinExistence type="predicted"/>